<organism evidence="1 2">
    <name type="scientific">Polyangium spumosum</name>
    <dbReference type="NCBI Taxonomy" id="889282"/>
    <lineage>
        <taxon>Bacteria</taxon>
        <taxon>Pseudomonadati</taxon>
        <taxon>Myxococcota</taxon>
        <taxon>Polyangia</taxon>
        <taxon>Polyangiales</taxon>
        <taxon>Polyangiaceae</taxon>
        <taxon>Polyangium</taxon>
    </lineage>
</organism>
<dbReference type="InterPro" id="IPR049806">
    <property type="entry name" value="MasK-like_C"/>
</dbReference>
<comment type="caution">
    <text evidence="1">The sequence shown here is derived from an EMBL/GenBank/DDBJ whole genome shotgun (WGS) entry which is preliminary data.</text>
</comment>
<name>A0A6N7PXZ4_9BACT</name>
<evidence type="ECO:0000313" key="2">
    <source>
        <dbReference type="Proteomes" id="UP000440224"/>
    </source>
</evidence>
<evidence type="ECO:0000313" key="1">
    <source>
        <dbReference type="EMBL" id="MRG96968.1"/>
    </source>
</evidence>
<protein>
    <submittedName>
        <fullName evidence="1">AgmX/PglI C-terminal domain-containing protein</fullName>
    </submittedName>
</protein>
<reference evidence="1 2" key="1">
    <citation type="submission" date="2019-10" db="EMBL/GenBank/DDBJ databases">
        <title>A soil myxobacterium in the family Polyangiaceae.</title>
        <authorList>
            <person name="Li Y."/>
            <person name="Wang J."/>
        </authorList>
    </citation>
    <scope>NUCLEOTIDE SEQUENCE [LARGE SCALE GENOMIC DNA]</scope>
    <source>
        <strain evidence="1 2">DSM 14734</strain>
    </source>
</reference>
<dbReference type="AlphaFoldDB" id="A0A6N7PXZ4"/>
<dbReference type="Proteomes" id="UP000440224">
    <property type="component" value="Unassembled WGS sequence"/>
</dbReference>
<sequence length="226" mass="24266">MRTCYEKGLQKNPSLEGRIAVRFVIGTDGKVQSAGEDAQAFPDPAVARCVLDAFQALQFPQPEGGIVTVVYPIRFAANADDCKTTTEEKDGIRTVSLTCEKQSMKVTDMPVKAVDDKLAEAFLTGFEQQSPKMRRTRTKPTIEGKSCWMTSVDGVTWSSMLLVTEAVAGRALVVSCLDESQGGTSAKCNTMVADIIKRTVAPPVVATPEATPKRPLPTTTVTGSGF</sequence>
<proteinExistence type="predicted"/>
<accession>A0A6N7PXZ4</accession>
<dbReference type="EMBL" id="WJIE01000014">
    <property type="protein sequence ID" value="MRG96968.1"/>
    <property type="molecule type" value="Genomic_DNA"/>
</dbReference>
<dbReference type="OrthoDB" id="5500896at2"/>
<dbReference type="NCBIfam" id="NF033768">
    <property type="entry name" value="myxo_SS_tail"/>
    <property type="match status" value="1"/>
</dbReference>
<gene>
    <name evidence="1" type="ORF">GF068_34345</name>
</gene>
<keyword evidence="2" id="KW-1185">Reference proteome</keyword>